<dbReference type="RefSeq" id="WP_201932414.1">
    <property type="nucleotide sequence ID" value="NZ_JAERSG010000001.1"/>
</dbReference>
<accession>A0ABS1L3G8</accession>
<name>A0ABS1L3G8_9ACTN</name>
<dbReference type="PROSITE" id="PS00061">
    <property type="entry name" value="ADH_SHORT"/>
    <property type="match status" value="1"/>
</dbReference>
<dbReference type="PANTHER" id="PTHR44196:SF1">
    <property type="entry name" value="DEHYDROGENASE_REDUCTASE SDR FAMILY MEMBER 7B"/>
    <property type="match status" value="1"/>
</dbReference>
<evidence type="ECO:0000313" key="4">
    <source>
        <dbReference type="Proteomes" id="UP000636918"/>
    </source>
</evidence>
<protein>
    <submittedName>
        <fullName evidence="3">SDR family NAD(P)-dependent oxidoreductase</fullName>
    </submittedName>
</protein>
<dbReference type="InterPro" id="IPR036291">
    <property type="entry name" value="NAD(P)-bd_dom_sf"/>
</dbReference>
<keyword evidence="4" id="KW-1185">Reference proteome</keyword>
<dbReference type="InterPro" id="IPR020904">
    <property type="entry name" value="Sc_DH/Rdtase_CS"/>
</dbReference>
<comment type="similarity">
    <text evidence="1">Belongs to the short-chain dehydrogenases/reductases (SDR) family.</text>
</comment>
<dbReference type="EMBL" id="JAERSG010000001">
    <property type="protein sequence ID" value="MBL0746209.1"/>
    <property type="molecule type" value="Genomic_DNA"/>
</dbReference>
<proteinExistence type="inferred from homology"/>
<dbReference type="Pfam" id="PF00106">
    <property type="entry name" value="adh_short"/>
    <property type="match status" value="1"/>
</dbReference>
<dbReference type="SUPFAM" id="SSF51735">
    <property type="entry name" value="NAD(P)-binding Rossmann-fold domains"/>
    <property type="match status" value="1"/>
</dbReference>
<sequence>MHRSRTTARPRVVLVTGASSGIGEATARLAAVRGDHVVLLARGADSLARVATDCDSLGAASTLVVPTDMADDAQVAAAVSAAVARHGRLDVVVGCAGVVAYGQIADVPADVFDGVISTNLLGSVNLARHALPLLRAQGDGAGAGSMVLVGSVIGHIAVPDMAAYVVSKWGVRGLVRQLRVDNRDRSGVRFGYVAPGGVDTPIYRQAATYGDSVGRPPFPVSSPETIARRVLTVADHPWRGGQVGVSNDVIRFGFTALPWAYDRLVGPLFSVVAQDLVAPVVRGPGNVLASQQDGNGLRGHQGSALRGIAANLAEVVRRRRRPAGPAGVPLRDGNAG</sequence>
<dbReference type="Gene3D" id="3.40.50.720">
    <property type="entry name" value="NAD(P)-binding Rossmann-like Domain"/>
    <property type="match status" value="1"/>
</dbReference>
<dbReference type="Proteomes" id="UP000636918">
    <property type="component" value="Unassembled WGS sequence"/>
</dbReference>
<organism evidence="3 4">
    <name type="scientific">Nocardioides baculatus</name>
    <dbReference type="NCBI Taxonomy" id="2801337"/>
    <lineage>
        <taxon>Bacteria</taxon>
        <taxon>Bacillati</taxon>
        <taxon>Actinomycetota</taxon>
        <taxon>Actinomycetes</taxon>
        <taxon>Propionibacteriales</taxon>
        <taxon>Nocardioidaceae</taxon>
        <taxon>Nocardioides</taxon>
    </lineage>
</organism>
<comment type="caution">
    <text evidence="3">The sequence shown here is derived from an EMBL/GenBank/DDBJ whole genome shotgun (WGS) entry which is preliminary data.</text>
</comment>
<reference evidence="3 4" key="1">
    <citation type="submission" date="2021-01" db="EMBL/GenBank/DDBJ databases">
        <title>Genome seq and assembly of Nocardiodes sp. G10.</title>
        <authorList>
            <person name="Chhetri G."/>
        </authorList>
    </citation>
    <scope>NUCLEOTIDE SEQUENCE [LARGE SCALE GENOMIC DNA]</scope>
    <source>
        <strain evidence="3 4">G10</strain>
    </source>
</reference>
<dbReference type="PRINTS" id="PR00081">
    <property type="entry name" value="GDHRDH"/>
</dbReference>
<evidence type="ECO:0000256" key="1">
    <source>
        <dbReference type="ARBA" id="ARBA00006484"/>
    </source>
</evidence>
<gene>
    <name evidence="3" type="ORF">JI751_01180</name>
</gene>
<evidence type="ECO:0000313" key="3">
    <source>
        <dbReference type="EMBL" id="MBL0746209.1"/>
    </source>
</evidence>
<evidence type="ECO:0000256" key="2">
    <source>
        <dbReference type="ARBA" id="ARBA00023002"/>
    </source>
</evidence>
<dbReference type="InterPro" id="IPR002347">
    <property type="entry name" value="SDR_fam"/>
</dbReference>
<keyword evidence="2" id="KW-0560">Oxidoreductase</keyword>
<dbReference type="PANTHER" id="PTHR44196">
    <property type="entry name" value="DEHYDROGENASE/REDUCTASE SDR FAMILY MEMBER 7B"/>
    <property type="match status" value="1"/>
</dbReference>